<dbReference type="AlphaFoldDB" id="A0A226EPT1"/>
<proteinExistence type="predicted"/>
<dbReference type="Pfam" id="PF00335">
    <property type="entry name" value="Tetraspanin"/>
    <property type="match status" value="1"/>
</dbReference>
<evidence type="ECO:0000313" key="6">
    <source>
        <dbReference type="EMBL" id="OXA59157.1"/>
    </source>
</evidence>
<feature type="transmembrane region" description="Helical" evidence="5">
    <location>
        <begin position="99"/>
        <end position="122"/>
    </location>
</feature>
<evidence type="ECO:0000256" key="4">
    <source>
        <dbReference type="ARBA" id="ARBA00023136"/>
    </source>
</evidence>
<feature type="transmembrane region" description="Helical" evidence="5">
    <location>
        <begin position="64"/>
        <end position="87"/>
    </location>
</feature>
<comment type="caution">
    <text evidence="6">The sequence shown here is derived from an EMBL/GenBank/DDBJ whole genome shotgun (WGS) entry which is preliminary data.</text>
</comment>
<evidence type="ECO:0000256" key="3">
    <source>
        <dbReference type="ARBA" id="ARBA00022989"/>
    </source>
</evidence>
<accession>A0A226EPT1</accession>
<gene>
    <name evidence="6" type="ORF">Fcan01_04226</name>
</gene>
<dbReference type="SUPFAM" id="SSF48652">
    <property type="entry name" value="Tetraspanin"/>
    <property type="match status" value="1"/>
</dbReference>
<evidence type="ECO:0000313" key="7">
    <source>
        <dbReference type="Proteomes" id="UP000198287"/>
    </source>
</evidence>
<dbReference type="Proteomes" id="UP000198287">
    <property type="component" value="Unassembled WGS sequence"/>
</dbReference>
<evidence type="ECO:0000256" key="1">
    <source>
        <dbReference type="ARBA" id="ARBA00004141"/>
    </source>
</evidence>
<reference evidence="6 7" key="1">
    <citation type="submission" date="2015-12" db="EMBL/GenBank/DDBJ databases">
        <title>The genome of Folsomia candida.</title>
        <authorList>
            <person name="Faddeeva A."/>
            <person name="Derks M.F."/>
            <person name="Anvar Y."/>
            <person name="Smit S."/>
            <person name="Van Straalen N."/>
            <person name="Roelofs D."/>
        </authorList>
    </citation>
    <scope>NUCLEOTIDE SEQUENCE [LARGE SCALE GENOMIC DNA]</scope>
    <source>
        <strain evidence="6 7">VU population</strain>
        <tissue evidence="6">Whole body</tissue>
    </source>
</reference>
<dbReference type="GO" id="GO:0016020">
    <property type="term" value="C:membrane"/>
    <property type="evidence" value="ECO:0007669"/>
    <property type="project" value="UniProtKB-SubCell"/>
</dbReference>
<keyword evidence="2 5" id="KW-0812">Transmembrane</keyword>
<feature type="transmembrane region" description="Helical" evidence="5">
    <location>
        <begin position="224"/>
        <end position="246"/>
    </location>
</feature>
<evidence type="ECO:0000256" key="2">
    <source>
        <dbReference type="ARBA" id="ARBA00022692"/>
    </source>
</evidence>
<evidence type="ECO:0000256" key="5">
    <source>
        <dbReference type="SAM" id="Phobius"/>
    </source>
</evidence>
<dbReference type="EMBL" id="LNIX01000002">
    <property type="protein sequence ID" value="OXA59157.1"/>
    <property type="molecule type" value="Genomic_DNA"/>
</dbReference>
<keyword evidence="7" id="KW-1185">Reference proteome</keyword>
<keyword evidence="4 5" id="KW-0472">Membrane</keyword>
<organism evidence="6 7">
    <name type="scientific">Folsomia candida</name>
    <name type="common">Springtail</name>
    <dbReference type="NCBI Taxonomy" id="158441"/>
    <lineage>
        <taxon>Eukaryota</taxon>
        <taxon>Metazoa</taxon>
        <taxon>Ecdysozoa</taxon>
        <taxon>Arthropoda</taxon>
        <taxon>Hexapoda</taxon>
        <taxon>Collembola</taxon>
        <taxon>Entomobryomorpha</taxon>
        <taxon>Isotomoidea</taxon>
        <taxon>Isotomidae</taxon>
        <taxon>Proisotominae</taxon>
        <taxon>Folsomia</taxon>
    </lineage>
</organism>
<dbReference type="InterPro" id="IPR008952">
    <property type="entry name" value="Tetraspanin_EC2_sf"/>
</dbReference>
<keyword evidence="3 5" id="KW-1133">Transmembrane helix</keyword>
<protein>
    <submittedName>
        <fullName evidence="6">Uncharacterized protein</fullName>
    </submittedName>
</protein>
<dbReference type="InterPro" id="IPR018499">
    <property type="entry name" value="Tetraspanin/Peripherin"/>
</dbReference>
<name>A0A226EPT1_FOLCA</name>
<comment type="subcellular location">
    <subcellularLocation>
        <location evidence="1">Membrane</location>
        <topology evidence="1">Multi-pass membrane protein</topology>
    </subcellularLocation>
</comment>
<sequence>MVRLFGVSTIVLVATTFLIAYNLTELLFSNCSGRGDDGGRLASPTPKLVNPFCNGSMGMRLGIIILQNIFNLTSFIAFYMACINWWYNYEMGVLMRHVFVMWSFVWIMACIVGVGLAFSTVISDPVDNERAILYETFSKHYRNWEYIRQLEWYQKENNCCGIFGADDWLIPQFRLSPSQMIGRFADFNYGFRNPPTGKCHLSLDKFKTPTGCGDAILKTYHLSMFNYGAILFVQAFLGLVAAYLAGKAFLRRDAEKVSDVEIPEIPINNIRTSAAK</sequence>